<dbReference type="PANTHER" id="PTHR33281">
    <property type="entry name" value="UPF0187 PROTEIN YNEE"/>
    <property type="match status" value="1"/>
</dbReference>
<dbReference type="Pfam" id="PF25539">
    <property type="entry name" value="Bestrophin_2"/>
    <property type="match status" value="1"/>
</dbReference>
<comment type="caution">
    <text evidence="8">The sequence shown here is derived from an EMBL/GenBank/DDBJ whole genome shotgun (WGS) entry which is preliminary data.</text>
</comment>
<keyword evidence="4" id="KW-0812">Transmembrane</keyword>
<dbReference type="PANTHER" id="PTHR33281:SF19">
    <property type="entry name" value="VOLTAGE-DEPENDENT ANION CHANNEL-FORMING PROTEIN YNEE"/>
    <property type="match status" value="1"/>
</dbReference>
<comment type="subcellular location">
    <subcellularLocation>
        <location evidence="1">Cell membrane</location>
        <topology evidence="1">Multi-pass membrane protein</topology>
    </subcellularLocation>
</comment>
<gene>
    <name evidence="8" type="ORF">COHA_010391</name>
</gene>
<evidence type="ECO:0000313" key="9">
    <source>
        <dbReference type="Proteomes" id="UP001205105"/>
    </source>
</evidence>
<keyword evidence="2" id="KW-0813">Transport</keyword>
<dbReference type="AlphaFoldDB" id="A0AAD5DGH1"/>
<proteinExistence type="predicted"/>
<evidence type="ECO:0000256" key="6">
    <source>
        <dbReference type="ARBA" id="ARBA00023065"/>
    </source>
</evidence>
<keyword evidence="7" id="KW-0472">Membrane</keyword>
<evidence type="ECO:0000256" key="4">
    <source>
        <dbReference type="ARBA" id="ARBA00022692"/>
    </source>
</evidence>
<dbReference type="InterPro" id="IPR044669">
    <property type="entry name" value="YneE/VCCN1/2-like"/>
</dbReference>
<dbReference type="GO" id="GO:0005254">
    <property type="term" value="F:chloride channel activity"/>
    <property type="evidence" value="ECO:0007669"/>
    <property type="project" value="InterPro"/>
</dbReference>
<organism evidence="8 9">
    <name type="scientific">Chlorella ohadii</name>
    <dbReference type="NCBI Taxonomy" id="2649997"/>
    <lineage>
        <taxon>Eukaryota</taxon>
        <taxon>Viridiplantae</taxon>
        <taxon>Chlorophyta</taxon>
        <taxon>core chlorophytes</taxon>
        <taxon>Trebouxiophyceae</taxon>
        <taxon>Chlorellales</taxon>
        <taxon>Chlorellaceae</taxon>
        <taxon>Chlorella clade</taxon>
        <taxon>Chlorella</taxon>
    </lineage>
</organism>
<evidence type="ECO:0000256" key="7">
    <source>
        <dbReference type="ARBA" id="ARBA00023136"/>
    </source>
</evidence>
<keyword evidence="6" id="KW-0406">Ion transport</keyword>
<keyword evidence="3" id="KW-1003">Cell membrane</keyword>
<evidence type="ECO:0000256" key="2">
    <source>
        <dbReference type="ARBA" id="ARBA00022448"/>
    </source>
</evidence>
<evidence type="ECO:0000256" key="3">
    <source>
        <dbReference type="ARBA" id="ARBA00022475"/>
    </source>
</evidence>
<evidence type="ECO:0000256" key="1">
    <source>
        <dbReference type="ARBA" id="ARBA00004651"/>
    </source>
</evidence>
<keyword evidence="9" id="KW-1185">Reference proteome</keyword>
<dbReference type="EMBL" id="JADXDR010000234">
    <property type="protein sequence ID" value="KAI7835719.1"/>
    <property type="molecule type" value="Genomic_DNA"/>
</dbReference>
<accession>A0AAD5DGH1</accession>
<evidence type="ECO:0000256" key="5">
    <source>
        <dbReference type="ARBA" id="ARBA00022989"/>
    </source>
</evidence>
<reference evidence="8" key="1">
    <citation type="submission" date="2020-11" db="EMBL/GenBank/DDBJ databases">
        <title>Chlorella ohadii genome sequencing and assembly.</title>
        <authorList>
            <person name="Murik O."/>
            <person name="Treves H."/>
            <person name="Kedem I."/>
            <person name="Shotland Y."/>
            <person name="Kaplan A."/>
        </authorList>
    </citation>
    <scope>NUCLEOTIDE SEQUENCE</scope>
    <source>
        <strain evidence="8">1</strain>
    </source>
</reference>
<keyword evidence="5" id="KW-1133">Transmembrane helix</keyword>
<dbReference type="Proteomes" id="UP001205105">
    <property type="component" value="Unassembled WGS sequence"/>
</dbReference>
<name>A0AAD5DGH1_9CHLO</name>
<sequence length="375" mass="41954">MGAIRTGHTPLWGARRGKGGSWLWRLLASPLILWEYLFYQRPNVTTEKTRPADWARLQSEWRFWDALVCYVGPPSHFLWNIKCPLLGTMVVSCVVVLYEYGRTQLGWNVPDLDKSNVMNDAYRLSSFAMSLLLSLRLGRAYERWWSARCTFAGVGSAASTLVGQAVAWIDSPQLRNDIRRWAVVWHYSILHICTAAEDLHPKGAALLGEEELALYRASRKPRQLAYQQLRLLVVQGKRHGLSEDAALAMDATIVKGVSDAGTCVRIKFQALPQTLTLVSTGFLQIWLLLVPLGLQGEWLELVAVFFTALLLLSVDEAATQLENPFPMLPLEEILDSTVRDTARTLEEAEALRALQHSCSKRLSADSNVVVGVGAH</sequence>
<protein>
    <submittedName>
        <fullName evidence="8">Uncharacterized protein</fullName>
    </submittedName>
</protein>
<evidence type="ECO:0000313" key="8">
    <source>
        <dbReference type="EMBL" id="KAI7835719.1"/>
    </source>
</evidence>
<dbReference type="GO" id="GO:0005886">
    <property type="term" value="C:plasma membrane"/>
    <property type="evidence" value="ECO:0007669"/>
    <property type="project" value="UniProtKB-SubCell"/>
</dbReference>